<evidence type="ECO:0000256" key="1">
    <source>
        <dbReference type="ARBA" id="ARBA00004651"/>
    </source>
</evidence>
<dbReference type="RefSeq" id="WP_245195538.1">
    <property type="nucleotide sequence ID" value="NZ_CP072611.1"/>
</dbReference>
<feature type="transmembrane region" description="Helical" evidence="8">
    <location>
        <begin position="253"/>
        <end position="271"/>
    </location>
</feature>
<dbReference type="NCBIfam" id="TIGR00710">
    <property type="entry name" value="efflux_Bcr_CflA"/>
    <property type="match status" value="1"/>
</dbReference>
<dbReference type="Proteomes" id="UP001597371">
    <property type="component" value="Unassembled WGS sequence"/>
</dbReference>
<feature type="transmembrane region" description="Helical" evidence="8">
    <location>
        <begin position="216"/>
        <end position="241"/>
    </location>
</feature>
<comment type="caution">
    <text evidence="10">The sequence shown here is derived from an EMBL/GenBank/DDBJ whole genome shotgun (WGS) entry which is preliminary data.</text>
</comment>
<keyword evidence="3 8" id="KW-0813">Transport</keyword>
<dbReference type="PROSITE" id="PS50850">
    <property type="entry name" value="MFS"/>
    <property type="match status" value="1"/>
</dbReference>
<accession>A0ABW5CMR7</accession>
<evidence type="ECO:0000256" key="2">
    <source>
        <dbReference type="ARBA" id="ARBA00006236"/>
    </source>
</evidence>
<dbReference type="PANTHER" id="PTHR43124:SF3">
    <property type="entry name" value="CHLORAMPHENICOL EFFLUX PUMP RV0191"/>
    <property type="match status" value="1"/>
</dbReference>
<feature type="transmembrane region" description="Helical" evidence="8">
    <location>
        <begin position="310"/>
        <end position="329"/>
    </location>
</feature>
<feature type="transmembrane region" description="Helical" evidence="8">
    <location>
        <begin position="48"/>
        <end position="71"/>
    </location>
</feature>
<feature type="transmembrane region" description="Helical" evidence="8">
    <location>
        <begin position="170"/>
        <end position="188"/>
    </location>
</feature>
<dbReference type="InterPro" id="IPR011701">
    <property type="entry name" value="MFS"/>
</dbReference>
<evidence type="ECO:0000256" key="4">
    <source>
        <dbReference type="ARBA" id="ARBA00022475"/>
    </source>
</evidence>
<comment type="subcellular location">
    <subcellularLocation>
        <location evidence="8">Cell inner membrane</location>
        <topology evidence="8">Multi-pass membrane protein</topology>
    </subcellularLocation>
    <subcellularLocation>
        <location evidence="1">Cell membrane</location>
        <topology evidence="1">Multi-pass membrane protein</topology>
    </subcellularLocation>
</comment>
<sequence>MSGAPMTTLPRAPRRPMLATLMIASGLSPLAINVFLPSMTSIARDLAVGPAAVGLGLSLYLAATAAIQLIAGPLSDRFGRRPVILGGMVLFLLGTGLCLMASSIETFLIGRVIQAASATGIVLSRAIVRDLYARDQAASMLGYVTMGLAVAPMLGPAIGGAIDTAFGWRAVFWMLGMAGVLTTVLLFFDLSETNRTRGAPFAAQFRAYGQLMRAGAFWSHASVAAFVSAVFFAFLGSAPFIAVDELGMSPAGYGLWFMLCSVGYITGNFITGRLSQRIGLRPLMRAGAGVTFLAGLVILAFFAIGWVTPLTLFGPMMLVGLGSGLSVPTSTAGGVSVRPDAAGAAAGLLGALQIGLGAVMSVLAAGLAGTPVAAAALMAFMGLAGVLAALSVRRERSE</sequence>
<keyword evidence="11" id="KW-1185">Reference proteome</keyword>
<evidence type="ECO:0000259" key="9">
    <source>
        <dbReference type="PROSITE" id="PS50850"/>
    </source>
</evidence>
<dbReference type="PROSITE" id="PS00216">
    <property type="entry name" value="SUGAR_TRANSPORT_1"/>
    <property type="match status" value="1"/>
</dbReference>
<keyword evidence="6 8" id="KW-1133">Transmembrane helix</keyword>
<feature type="transmembrane region" description="Helical" evidence="8">
    <location>
        <begin position="83"/>
        <end position="102"/>
    </location>
</feature>
<evidence type="ECO:0000256" key="5">
    <source>
        <dbReference type="ARBA" id="ARBA00022692"/>
    </source>
</evidence>
<proteinExistence type="inferred from homology"/>
<evidence type="ECO:0000256" key="7">
    <source>
        <dbReference type="ARBA" id="ARBA00023136"/>
    </source>
</evidence>
<evidence type="ECO:0000256" key="3">
    <source>
        <dbReference type="ARBA" id="ARBA00022448"/>
    </source>
</evidence>
<feature type="domain" description="Major facilitator superfamily (MFS) profile" evidence="9">
    <location>
        <begin position="17"/>
        <end position="397"/>
    </location>
</feature>
<dbReference type="SUPFAM" id="SSF103473">
    <property type="entry name" value="MFS general substrate transporter"/>
    <property type="match status" value="1"/>
</dbReference>
<keyword evidence="7 8" id="KW-0472">Membrane</keyword>
<dbReference type="PANTHER" id="PTHR43124">
    <property type="entry name" value="PURINE EFFLUX PUMP PBUE"/>
    <property type="match status" value="1"/>
</dbReference>
<evidence type="ECO:0000313" key="10">
    <source>
        <dbReference type="EMBL" id="MFD2237287.1"/>
    </source>
</evidence>
<keyword evidence="4" id="KW-1003">Cell membrane</keyword>
<dbReference type="PRINTS" id="PR01036">
    <property type="entry name" value="TCRTETB"/>
</dbReference>
<name>A0ABW5CMR7_9HYPH</name>
<dbReference type="InterPro" id="IPR005829">
    <property type="entry name" value="Sugar_transporter_CS"/>
</dbReference>
<evidence type="ECO:0000256" key="6">
    <source>
        <dbReference type="ARBA" id="ARBA00022989"/>
    </source>
</evidence>
<keyword evidence="5 8" id="KW-0812">Transmembrane</keyword>
<dbReference type="InterPro" id="IPR036259">
    <property type="entry name" value="MFS_trans_sf"/>
</dbReference>
<gene>
    <name evidence="10" type="ORF">ACFSKQ_07380</name>
</gene>
<dbReference type="CDD" id="cd17320">
    <property type="entry name" value="MFS_MdfA_MDR_like"/>
    <property type="match status" value="1"/>
</dbReference>
<feature type="transmembrane region" description="Helical" evidence="8">
    <location>
        <begin position="140"/>
        <end position="158"/>
    </location>
</feature>
<reference evidence="11" key="1">
    <citation type="journal article" date="2019" name="Int. J. Syst. Evol. Microbiol.">
        <title>The Global Catalogue of Microorganisms (GCM) 10K type strain sequencing project: providing services to taxonomists for standard genome sequencing and annotation.</title>
        <authorList>
            <consortium name="The Broad Institute Genomics Platform"/>
            <consortium name="The Broad Institute Genome Sequencing Center for Infectious Disease"/>
            <person name="Wu L."/>
            <person name="Ma J."/>
        </authorList>
    </citation>
    <scope>NUCLEOTIDE SEQUENCE [LARGE SCALE GENOMIC DNA]</scope>
    <source>
        <strain evidence="11">ZS-35-S2</strain>
    </source>
</reference>
<organism evidence="10 11">
    <name type="scientific">Aureimonas populi</name>
    <dbReference type="NCBI Taxonomy" id="1701758"/>
    <lineage>
        <taxon>Bacteria</taxon>
        <taxon>Pseudomonadati</taxon>
        <taxon>Pseudomonadota</taxon>
        <taxon>Alphaproteobacteria</taxon>
        <taxon>Hyphomicrobiales</taxon>
        <taxon>Aurantimonadaceae</taxon>
        <taxon>Aureimonas</taxon>
    </lineage>
</organism>
<feature type="transmembrane region" description="Helical" evidence="8">
    <location>
        <begin position="16"/>
        <end position="36"/>
    </location>
</feature>
<dbReference type="InterPro" id="IPR020846">
    <property type="entry name" value="MFS_dom"/>
</dbReference>
<dbReference type="EMBL" id="JBHUIJ010000008">
    <property type="protein sequence ID" value="MFD2237287.1"/>
    <property type="molecule type" value="Genomic_DNA"/>
</dbReference>
<dbReference type="Gene3D" id="1.20.1720.10">
    <property type="entry name" value="Multidrug resistance protein D"/>
    <property type="match status" value="1"/>
</dbReference>
<feature type="transmembrane region" description="Helical" evidence="8">
    <location>
        <begin position="283"/>
        <end position="304"/>
    </location>
</feature>
<feature type="transmembrane region" description="Helical" evidence="8">
    <location>
        <begin position="108"/>
        <end position="128"/>
    </location>
</feature>
<comment type="similarity">
    <text evidence="2 8">Belongs to the major facilitator superfamily. Bcr/CmlA family.</text>
</comment>
<keyword evidence="8" id="KW-0997">Cell inner membrane</keyword>
<evidence type="ECO:0000256" key="8">
    <source>
        <dbReference type="RuleBase" id="RU365088"/>
    </source>
</evidence>
<dbReference type="InterPro" id="IPR004812">
    <property type="entry name" value="Efflux_drug-R_Bcr/CmlA"/>
</dbReference>
<evidence type="ECO:0000313" key="11">
    <source>
        <dbReference type="Proteomes" id="UP001597371"/>
    </source>
</evidence>
<protein>
    <recommendedName>
        <fullName evidence="8">Bcr/CflA family efflux transporter</fullName>
    </recommendedName>
</protein>
<feature type="transmembrane region" description="Helical" evidence="8">
    <location>
        <begin position="372"/>
        <end position="392"/>
    </location>
</feature>
<dbReference type="Pfam" id="PF07690">
    <property type="entry name" value="MFS_1"/>
    <property type="match status" value="1"/>
</dbReference>
<dbReference type="InterPro" id="IPR050189">
    <property type="entry name" value="MFS_Efflux_Transporters"/>
</dbReference>
<feature type="transmembrane region" description="Helical" evidence="8">
    <location>
        <begin position="341"/>
        <end position="366"/>
    </location>
</feature>